<organism evidence="2 4">
    <name type="scientific">Rhizoclosmatium globosum</name>
    <dbReference type="NCBI Taxonomy" id="329046"/>
    <lineage>
        <taxon>Eukaryota</taxon>
        <taxon>Fungi</taxon>
        <taxon>Fungi incertae sedis</taxon>
        <taxon>Chytridiomycota</taxon>
        <taxon>Chytridiomycota incertae sedis</taxon>
        <taxon>Chytridiomycetes</taxon>
        <taxon>Chytridiales</taxon>
        <taxon>Chytriomycetaceae</taxon>
        <taxon>Rhizoclosmatium</taxon>
    </lineage>
</organism>
<accession>A0A1Y2AR37</accession>
<evidence type="ECO:0000313" key="2">
    <source>
        <dbReference type="EMBL" id="ORY25039.1"/>
    </source>
</evidence>
<keyword evidence="1" id="KW-0175">Coiled coil</keyword>
<keyword evidence="4" id="KW-1185">Reference proteome</keyword>
<sequence length="1198" mass="137000">MFTVVLGGVKRLVTRASDIKQMLVSNSRTVVMLLFDRNTPQSFYDLFTYLKISPWTQELSATNPCSTTLRGSPEILRTDLSSQSDLIDTSEGLKQLEYEISTISKEFDQVKKQNKELRLRNTSLLQQVSKSTRSLSLLRSQLPLSARKHLVTIIELDKTNPKREERLSIVFTLLEALSTNRYHPDIFNYKFCHTQFKYATLNNVRGMASHKACHPDVFCFWMQFVADFGKSPYKFLSGNGFRIEIDENSDGSDDESYSKPLQISQAGENSGALWGPHFRTYGKHIQREKQNNNTFGLNKKKLDTIAALGKLNARKVRELGGELEFGHQTDETDMGLDDVTVSIVDKRLVVFGLPNYGGLEEASDFPFNLLPGVAKSLNQLERILNDHRTRLRFIKDELQPNNIFDVEGLVGKILALFRDTNNVLTALQPLINDSVAGVEKSQIAAQKRQQKKVMKQPTSIELHGNAIAAMERKQVRLLHLRSFETAYSQLRIQVTSITSALKLHPPDVTYVKPLSFEIIKVLSESVELVLETSLALAPRGTKLQAHLISDSYHFGSYIAFSFISASVTAELSRYIDDLLYNEFAKRGIYLAWKAADGLTISHTMYKGYSRPTVAAQVYAEAILKFDAKISVLRENESASNITASIKLERKVEYVKENFANILHILSGVYWSKSTHCWFQVPAFPHSLIHWKQQITPEMPELERMKKRVWKQQMLILIKTTLSDESFDIYVAAERSNADFDTIQLKTKDRKPVWSKFFHHAILIQAAAEHKYLSEPELNEWCYFFAFVLELHSIREKEPGVDFFKTFYIPEIRNGKPYYSIYDWPHFHKNFTTTVSENGFMDIVSSSQIMELFESKSTLLTINFLDRDKQNVYDAKYFWSADVELKWDKYPDVSYFWKLVREADEAFDNKGLSDNERINRQQSFLDFLKSKLLPSLYMNPPSTHCPSLSFSQRSMNKERRPVINGAIPWDQAVKSMCSIHAVIALKKDVQAKINFNRVILQLNNLFTDLLPKSADNDETTETAENTKTTKIPETVLCPKLIADAMNEYANVQETASSEKVIAVLNDRALGSNDCETVFSDYKTKMGHTAMGRVNTTSSEQSSHAAHMLSLLDYQKLKAALRGNTLGYIPFNKRVKTFRNHGFMKDVYKWGTADSKLPPNTAIPVTKKISTMEKKLRRNMRSKQLVDTNKLKVRSYHAKQ</sequence>
<dbReference type="EMBL" id="MCGO01000105">
    <property type="protein sequence ID" value="ORY27055.1"/>
    <property type="molecule type" value="Genomic_DNA"/>
</dbReference>
<gene>
    <name evidence="3" type="ORF">BCR33DRAFT_725739</name>
    <name evidence="2" type="ORF">BCR33DRAFT_727203</name>
</gene>
<feature type="coiled-coil region" evidence="1">
    <location>
        <begin position="93"/>
        <end position="127"/>
    </location>
</feature>
<evidence type="ECO:0000256" key="1">
    <source>
        <dbReference type="SAM" id="Coils"/>
    </source>
</evidence>
<reference evidence="2 4" key="1">
    <citation type="submission" date="2016-07" db="EMBL/GenBank/DDBJ databases">
        <title>Pervasive Adenine N6-methylation of Active Genes in Fungi.</title>
        <authorList>
            <consortium name="DOE Joint Genome Institute"/>
            <person name="Mondo S.J."/>
            <person name="Dannebaum R.O."/>
            <person name="Kuo R.C."/>
            <person name="Labutti K."/>
            <person name="Haridas S."/>
            <person name="Kuo A."/>
            <person name="Salamov A."/>
            <person name="Ahrendt S.R."/>
            <person name="Lipzen A."/>
            <person name="Sullivan W."/>
            <person name="Andreopoulos W.B."/>
            <person name="Clum A."/>
            <person name="Lindquist E."/>
            <person name="Daum C."/>
            <person name="Ramamoorthy G.K."/>
            <person name="Gryganskyi A."/>
            <person name="Culley D."/>
            <person name="Magnuson J.K."/>
            <person name="James T.Y."/>
            <person name="O'Malley M.A."/>
            <person name="Stajich J.E."/>
            <person name="Spatafora J.W."/>
            <person name="Visel A."/>
            <person name="Grigoriev I.V."/>
        </authorList>
    </citation>
    <scope>NUCLEOTIDE SEQUENCE [LARGE SCALE GENOMIC DNA]</scope>
    <source>
        <strain evidence="2 4">JEL800</strain>
    </source>
</reference>
<comment type="caution">
    <text evidence="2">The sequence shown here is derived from an EMBL/GenBank/DDBJ whole genome shotgun (WGS) entry which is preliminary data.</text>
</comment>
<evidence type="ECO:0000313" key="3">
    <source>
        <dbReference type="EMBL" id="ORY27055.1"/>
    </source>
</evidence>
<dbReference type="EMBL" id="MCGO01000135">
    <property type="protein sequence ID" value="ORY25039.1"/>
    <property type="molecule type" value="Genomic_DNA"/>
</dbReference>
<proteinExistence type="predicted"/>
<dbReference type="Proteomes" id="UP000193642">
    <property type="component" value="Unassembled WGS sequence"/>
</dbReference>
<name>A0A1Y2AR37_9FUNG</name>
<evidence type="ECO:0000313" key="4">
    <source>
        <dbReference type="Proteomes" id="UP000193642"/>
    </source>
</evidence>
<protein>
    <submittedName>
        <fullName evidence="2">Uncharacterized protein</fullName>
    </submittedName>
</protein>
<dbReference type="AlphaFoldDB" id="A0A1Y2AR37"/>
<dbReference type="OrthoDB" id="2175505at2759"/>